<keyword evidence="2" id="KW-1185">Reference proteome</keyword>
<accession>A0AAP0MQQ4</accession>
<dbReference type="AlphaFoldDB" id="A0AAP0MQQ4"/>
<dbReference type="Proteomes" id="UP001428341">
    <property type="component" value="Unassembled WGS sequence"/>
</dbReference>
<proteinExistence type="predicted"/>
<organism evidence="1 2">
    <name type="scientific">Citrus x changshan-huyou</name>
    <dbReference type="NCBI Taxonomy" id="2935761"/>
    <lineage>
        <taxon>Eukaryota</taxon>
        <taxon>Viridiplantae</taxon>
        <taxon>Streptophyta</taxon>
        <taxon>Embryophyta</taxon>
        <taxon>Tracheophyta</taxon>
        <taxon>Spermatophyta</taxon>
        <taxon>Magnoliopsida</taxon>
        <taxon>eudicotyledons</taxon>
        <taxon>Gunneridae</taxon>
        <taxon>Pentapetalae</taxon>
        <taxon>rosids</taxon>
        <taxon>malvids</taxon>
        <taxon>Sapindales</taxon>
        <taxon>Rutaceae</taxon>
        <taxon>Aurantioideae</taxon>
        <taxon>Citrus</taxon>
    </lineage>
</organism>
<reference evidence="1 2" key="1">
    <citation type="submission" date="2024-05" db="EMBL/GenBank/DDBJ databases">
        <title>Haplotype-resolved chromosome-level genome assembly of Huyou (Citrus changshanensis).</title>
        <authorList>
            <person name="Miao C."/>
            <person name="Chen W."/>
            <person name="Wu Y."/>
            <person name="Wang L."/>
            <person name="Zhao S."/>
            <person name="Grierson D."/>
            <person name="Xu C."/>
            <person name="Chen K."/>
        </authorList>
    </citation>
    <scope>NUCLEOTIDE SEQUENCE [LARGE SCALE GENOMIC DNA]</scope>
    <source>
        <strain evidence="1">01-14</strain>
        <tissue evidence="1">Leaf</tissue>
    </source>
</reference>
<evidence type="ECO:0000313" key="2">
    <source>
        <dbReference type="Proteomes" id="UP001428341"/>
    </source>
</evidence>
<protein>
    <submittedName>
        <fullName evidence="1">Uncharacterized protein</fullName>
    </submittedName>
</protein>
<evidence type="ECO:0000313" key="1">
    <source>
        <dbReference type="EMBL" id="KAK9215376.1"/>
    </source>
</evidence>
<dbReference type="EMBL" id="JBCGBO010000003">
    <property type="protein sequence ID" value="KAK9215376.1"/>
    <property type="molecule type" value="Genomic_DNA"/>
</dbReference>
<sequence length="37" mass="4058">MSDRETVAQAIEHEEATVAGVLGFTSLPHLRFLQFVG</sequence>
<comment type="caution">
    <text evidence="1">The sequence shown here is derived from an EMBL/GenBank/DDBJ whole genome shotgun (WGS) entry which is preliminary data.</text>
</comment>
<gene>
    <name evidence="1" type="ORF">WN944_007381</name>
</gene>
<name>A0AAP0MQQ4_9ROSI</name>